<accession>A0A9D1J7X3</accession>
<dbReference type="InterPro" id="IPR007419">
    <property type="entry name" value="BFD-like_2Fe2S-bd_dom"/>
</dbReference>
<gene>
    <name evidence="3" type="ORF">IAC95_02955</name>
</gene>
<reference evidence="3" key="1">
    <citation type="submission" date="2020-10" db="EMBL/GenBank/DDBJ databases">
        <authorList>
            <person name="Gilroy R."/>
        </authorList>
    </citation>
    <scope>NUCLEOTIDE SEQUENCE</scope>
    <source>
        <strain evidence="3">CHK121-14286</strain>
    </source>
</reference>
<sequence>MNIKKICNKVWKKYGVKVQVSQDERSTFLRGNCRDWQTVVKIGKMFVDKSGRRHVVNDIVPPDFTKECYLPDITDKKIDGTSWDVVIVGGGISGCCVARELSRYNLRILLCEKHSDVAHGASGANDGMVHAGIDLKKPCKKLHYVVKGNAMYGDLCRDLGVDFVREGQYVVFASKLIKLLARSYLHRAKKHNIANVSIIGRKEICSIEPTVSDFAVGALKIETTGAVSPYKLTIACAENACRNGVVFSLDTAVLDMDVQRGKIVTVTTNRGTVSAKCVINCAGVFADAVADMAGDRYFSIHPRKGTDLLLDKDAQGVPKHAISLAPTLKTLKENKNTKGGGIIKTVDGNILLGPDAIETPFCEDTSTTAESVNNVFEKQQKCCPSMKKSDIIAYFSGVRAATYEEDFIIERSEKVENLIHVAGIQSPGLTAAPAFSKDVATLAVDYLKAIGEHVEENVNFDGTRQKPVCTKTLSDGQRNQLILQNPDFGKIICRCEEVSLGEIKQAIHNPLGVATVDSVKRRVRAGMGRCQGGFCMPLVVKTIAEETGVPYSDVLKGDVGSYIATGNLKNTED</sequence>
<dbReference type="InterPro" id="IPR006076">
    <property type="entry name" value="FAD-dep_OxRdtase"/>
</dbReference>
<dbReference type="Gene3D" id="3.30.9.10">
    <property type="entry name" value="D-Amino Acid Oxidase, subunit A, domain 2"/>
    <property type="match status" value="1"/>
</dbReference>
<evidence type="ECO:0000313" key="4">
    <source>
        <dbReference type="Proteomes" id="UP000824200"/>
    </source>
</evidence>
<dbReference type="EMBL" id="DVHL01000025">
    <property type="protein sequence ID" value="HIR65825.1"/>
    <property type="molecule type" value="Genomic_DNA"/>
</dbReference>
<evidence type="ECO:0000313" key="3">
    <source>
        <dbReference type="EMBL" id="HIR65825.1"/>
    </source>
</evidence>
<dbReference type="Gene3D" id="3.50.50.60">
    <property type="entry name" value="FAD/NAD(P)-binding domain"/>
    <property type="match status" value="1"/>
</dbReference>
<name>A0A9D1J7X3_9BACT</name>
<dbReference type="AlphaFoldDB" id="A0A9D1J7X3"/>
<dbReference type="InterPro" id="IPR041854">
    <property type="entry name" value="BFD-like_2Fe2S-bd_dom_sf"/>
</dbReference>
<proteinExistence type="predicted"/>
<dbReference type="CDD" id="cd19946">
    <property type="entry name" value="GlpA-like_Fer2_BFD-like"/>
    <property type="match status" value="1"/>
</dbReference>
<feature type="domain" description="BFD-like [2Fe-2S]-binding" evidence="2">
    <location>
        <begin position="491"/>
        <end position="544"/>
    </location>
</feature>
<feature type="domain" description="FAD dependent oxidoreductase" evidence="1">
    <location>
        <begin position="84"/>
        <end position="441"/>
    </location>
</feature>
<dbReference type="Pfam" id="PF04324">
    <property type="entry name" value="Fer2_BFD"/>
    <property type="match status" value="1"/>
</dbReference>
<protein>
    <submittedName>
        <fullName evidence="3">NAD(P)/FAD-dependent oxidoreductase</fullName>
    </submittedName>
</protein>
<dbReference type="InterPro" id="IPR052745">
    <property type="entry name" value="G3P_Oxidase/Oxidoreductase"/>
</dbReference>
<organism evidence="3 4">
    <name type="scientific">Candidatus Fimimonas gallinarum</name>
    <dbReference type="NCBI Taxonomy" id="2840821"/>
    <lineage>
        <taxon>Bacteria</taxon>
        <taxon>Pseudomonadati</taxon>
        <taxon>Myxococcota</taxon>
        <taxon>Myxococcia</taxon>
        <taxon>Myxococcales</taxon>
        <taxon>Cystobacterineae</taxon>
        <taxon>Myxococcaceae</taxon>
        <taxon>Myxococcaceae incertae sedis</taxon>
        <taxon>Candidatus Fimimonas</taxon>
    </lineage>
</organism>
<dbReference type="InterPro" id="IPR036188">
    <property type="entry name" value="FAD/NAD-bd_sf"/>
</dbReference>
<dbReference type="Proteomes" id="UP000824200">
    <property type="component" value="Unassembled WGS sequence"/>
</dbReference>
<evidence type="ECO:0000259" key="1">
    <source>
        <dbReference type="Pfam" id="PF01266"/>
    </source>
</evidence>
<reference evidence="3" key="2">
    <citation type="journal article" date="2021" name="PeerJ">
        <title>Extensive microbial diversity within the chicken gut microbiome revealed by metagenomics and culture.</title>
        <authorList>
            <person name="Gilroy R."/>
            <person name="Ravi A."/>
            <person name="Getino M."/>
            <person name="Pursley I."/>
            <person name="Horton D.L."/>
            <person name="Alikhan N.F."/>
            <person name="Baker D."/>
            <person name="Gharbi K."/>
            <person name="Hall N."/>
            <person name="Watson M."/>
            <person name="Adriaenssens E.M."/>
            <person name="Foster-Nyarko E."/>
            <person name="Jarju S."/>
            <person name="Secka A."/>
            <person name="Antonio M."/>
            <person name="Oren A."/>
            <person name="Chaudhuri R.R."/>
            <person name="La Ragione R."/>
            <person name="Hildebrand F."/>
            <person name="Pallen M.J."/>
        </authorList>
    </citation>
    <scope>NUCLEOTIDE SEQUENCE</scope>
    <source>
        <strain evidence="3">CHK121-14286</strain>
    </source>
</reference>
<evidence type="ECO:0000259" key="2">
    <source>
        <dbReference type="Pfam" id="PF04324"/>
    </source>
</evidence>
<dbReference type="PANTHER" id="PTHR42720:SF1">
    <property type="entry name" value="GLYCEROL 3-PHOSPHATE OXIDASE"/>
    <property type="match status" value="1"/>
</dbReference>
<dbReference type="Pfam" id="PF01266">
    <property type="entry name" value="DAO"/>
    <property type="match status" value="1"/>
</dbReference>
<dbReference type="Gene3D" id="1.10.10.1100">
    <property type="entry name" value="BFD-like [2Fe-2S]-binding domain"/>
    <property type="match status" value="1"/>
</dbReference>
<comment type="caution">
    <text evidence="3">The sequence shown here is derived from an EMBL/GenBank/DDBJ whole genome shotgun (WGS) entry which is preliminary data.</text>
</comment>
<dbReference type="SUPFAM" id="SSF51905">
    <property type="entry name" value="FAD/NAD(P)-binding domain"/>
    <property type="match status" value="1"/>
</dbReference>
<dbReference type="PANTHER" id="PTHR42720">
    <property type="entry name" value="GLYCEROL-3-PHOSPHATE DEHYDROGENASE"/>
    <property type="match status" value="1"/>
</dbReference>